<proteinExistence type="predicted"/>
<feature type="transmembrane region" description="Helical" evidence="1">
    <location>
        <begin position="139"/>
        <end position="165"/>
    </location>
</feature>
<organism evidence="2 3">
    <name type="scientific">Undibacterium rugosum</name>
    <dbReference type="NCBI Taxonomy" id="2762291"/>
    <lineage>
        <taxon>Bacteria</taxon>
        <taxon>Pseudomonadati</taxon>
        <taxon>Pseudomonadota</taxon>
        <taxon>Betaproteobacteria</taxon>
        <taxon>Burkholderiales</taxon>
        <taxon>Oxalobacteraceae</taxon>
        <taxon>Undibacterium</taxon>
    </lineage>
</organism>
<feature type="transmembrane region" description="Helical" evidence="1">
    <location>
        <begin position="79"/>
        <end position="99"/>
    </location>
</feature>
<reference evidence="2" key="1">
    <citation type="submission" date="2020-08" db="EMBL/GenBank/DDBJ databases">
        <title>Novel species isolated from subtropical streams in China.</title>
        <authorList>
            <person name="Lu H."/>
        </authorList>
    </citation>
    <scope>NUCLEOTIDE SEQUENCE</scope>
    <source>
        <strain evidence="2">CY7W</strain>
    </source>
</reference>
<comment type="caution">
    <text evidence="2">The sequence shown here is derived from an EMBL/GenBank/DDBJ whole genome shotgun (WGS) entry which is preliminary data.</text>
</comment>
<gene>
    <name evidence="2" type="ORF">H8K47_12185</name>
</gene>
<evidence type="ECO:0000313" key="2">
    <source>
        <dbReference type="EMBL" id="MBC3936124.1"/>
    </source>
</evidence>
<evidence type="ECO:0000256" key="1">
    <source>
        <dbReference type="SAM" id="Phobius"/>
    </source>
</evidence>
<feature type="transmembrane region" description="Helical" evidence="1">
    <location>
        <begin position="46"/>
        <end position="64"/>
    </location>
</feature>
<accession>A0A923KTJ8</accession>
<feature type="transmembrane region" description="Helical" evidence="1">
    <location>
        <begin position="105"/>
        <end position="127"/>
    </location>
</feature>
<keyword evidence="1" id="KW-1133">Transmembrane helix</keyword>
<dbReference type="EMBL" id="JACOGG010000012">
    <property type="protein sequence ID" value="MBC3936124.1"/>
    <property type="molecule type" value="Genomic_DNA"/>
</dbReference>
<keyword evidence="1" id="KW-0812">Transmembrane</keyword>
<keyword evidence="3" id="KW-1185">Reference proteome</keyword>
<sequence>MLLHQSDLEYALRASNQVSGHIEKRLCAGGFVLLSALALALPDQSLTALCASLLLFILNCMLLFQQSRSVHPCSVRRNILSYAAMVPALLFLACSKHLAPGVQSLLILTFLLSCLLTCLLGLLLFCVPTHDNSLRWHRLSLLYASHFLSLSLFIICLLDAALMMLKQIHFA</sequence>
<evidence type="ECO:0000313" key="3">
    <source>
        <dbReference type="Proteomes" id="UP000612361"/>
    </source>
</evidence>
<dbReference type="AlphaFoldDB" id="A0A923KTJ8"/>
<keyword evidence="1" id="KW-0472">Membrane</keyword>
<name>A0A923KTJ8_9BURK</name>
<protein>
    <submittedName>
        <fullName evidence="2">Uncharacterized protein</fullName>
    </submittedName>
</protein>
<dbReference type="RefSeq" id="WP_186881687.1">
    <property type="nucleotide sequence ID" value="NZ_JACOGG010000012.1"/>
</dbReference>
<dbReference type="Proteomes" id="UP000612361">
    <property type="component" value="Unassembled WGS sequence"/>
</dbReference>